<keyword evidence="1" id="KW-0812">Transmembrane</keyword>
<dbReference type="AlphaFoldDB" id="A0A0G1NB47"/>
<dbReference type="EMBL" id="LCKD01000003">
    <property type="protein sequence ID" value="KKT90327.1"/>
    <property type="molecule type" value="Genomic_DNA"/>
</dbReference>
<reference evidence="2 3" key="1">
    <citation type="journal article" date="2015" name="Nature">
        <title>rRNA introns, odd ribosomes, and small enigmatic genomes across a large radiation of phyla.</title>
        <authorList>
            <person name="Brown C.T."/>
            <person name="Hug L.A."/>
            <person name="Thomas B.C."/>
            <person name="Sharon I."/>
            <person name="Castelle C.J."/>
            <person name="Singh A."/>
            <person name="Wilkins M.J."/>
            <person name="Williams K.H."/>
            <person name="Banfield J.F."/>
        </authorList>
    </citation>
    <scope>NUCLEOTIDE SEQUENCE [LARGE SCALE GENOMIC DNA]</scope>
</reference>
<evidence type="ECO:0000256" key="1">
    <source>
        <dbReference type="SAM" id="Phobius"/>
    </source>
</evidence>
<keyword evidence="1" id="KW-0472">Membrane</keyword>
<dbReference type="Proteomes" id="UP000034368">
    <property type="component" value="Unassembled WGS sequence"/>
</dbReference>
<name>A0A0G1NB47_9BACT</name>
<comment type="caution">
    <text evidence="2">The sequence shown here is derived from an EMBL/GenBank/DDBJ whole genome shotgun (WGS) entry which is preliminary data.</text>
</comment>
<organism evidence="2 3">
    <name type="scientific">Candidatus Yanofskybacteria bacterium GW2011_GWB1_45_11</name>
    <dbReference type="NCBI Taxonomy" id="1619026"/>
    <lineage>
        <taxon>Bacteria</taxon>
        <taxon>Candidatus Yanofskyibacteriota</taxon>
    </lineage>
</organism>
<keyword evidence="1" id="KW-1133">Transmembrane helix</keyword>
<feature type="transmembrane region" description="Helical" evidence="1">
    <location>
        <begin position="26"/>
        <end position="47"/>
    </location>
</feature>
<accession>A0A0G1NB47</accession>
<gene>
    <name evidence="2" type="ORF">UW90_C0003G0051</name>
</gene>
<evidence type="ECO:0008006" key="4">
    <source>
        <dbReference type="Google" id="ProtNLM"/>
    </source>
</evidence>
<sequence length="116" mass="12982">MPLPDRLTVNNNTLSKSDLAPRVNGIIFINFLLLGIFISLIFGYVVFSNKITADSYQVKILNDRILNLTEDHGALTAHQAELEDESLLADYAQTHNMVEAADISYLFENGDVALRR</sequence>
<protein>
    <recommendedName>
        <fullName evidence="4">Septum formation initiator</fullName>
    </recommendedName>
</protein>
<evidence type="ECO:0000313" key="2">
    <source>
        <dbReference type="EMBL" id="KKT90327.1"/>
    </source>
</evidence>
<proteinExistence type="predicted"/>
<evidence type="ECO:0000313" key="3">
    <source>
        <dbReference type="Proteomes" id="UP000034368"/>
    </source>
</evidence>